<dbReference type="OMA" id="LCHERTE"/>
<evidence type="ECO:0000259" key="1">
    <source>
        <dbReference type="PROSITE" id="PS50097"/>
    </source>
</evidence>
<dbReference type="CDD" id="cd18186">
    <property type="entry name" value="BTB_POZ_ZBTB_KLHL-like"/>
    <property type="match status" value="1"/>
</dbReference>
<dbReference type="HOGENOM" id="CLU_886320_0_0_1"/>
<proteinExistence type="predicted"/>
<dbReference type="InterPro" id="IPR011333">
    <property type="entry name" value="SKP1/BTB/POZ_sf"/>
</dbReference>
<dbReference type="SUPFAM" id="SSF54695">
    <property type="entry name" value="POZ domain"/>
    <property type="match status" value="1"/>
</dbReference>
<protein>
    <recommendedName>
        <fullName evidence="1">BTB domain-containing protein</fullName>
    </recommendedName>
</protein>
<evidence type="ECO:0000313" key="2">
    <source>
        <dbReference type="EMBL" id="EFO93787.1"/>
    </source>
</evidence>
<gene>
    <name evidence="2" type="ORF">CRE_12547</name>
</gene>
<sequence>MSPTESPGTQVELHDCRDVIGSGSSIHSIKFSEFHMFDANWKLKFRADWVDYLNTYVVSLRLRHRRNSVDDIWSLDTSVKIQFDEEWLKGGVLFDTNFSNRKREVEITTMDIAVEKVKEPNMQVRMKIIMQVKSAAGIQLRNFLDFSRPLPIFSDTIVRVEGVQFHVNRMILSMASPIFLQTFMDTQNDENNGVEICNVSSHDFRRILNAIYPPHMPPKQWIKGNFSFFLIDIFSSENDVKKQLDHIYHFLHIAKALQISIVFEVADKWLVKYGRFKLEDSLLLAQTFGLRELMGSKLAKIESIDELRKRRGEISSLSHKTKSLILDHILFSL</sequence>
<evidence type="ECO:0000313" key="3">
    <source>
        <dbReference type="Proteomes" id="UP000008281"/>
    </source>
</evidence>
<dbReference type="OrthoDB" id="5779840at2759"/>
<dbReference type="Gene3D" id="3.30.710.10">
    <property type="entry name" value="Potassium Channel Kv1.1, Chain A"/>
    <property type="match status" value="1"/>
</dbReference>
<keyword evidence="3" id="KW-1185">Reference proteome</keyword>
<dbReference type="Pfam" id="PF00651">
    <property type="entry name" value="BTB"/>
    <property type="match status" value="1"/>
</dbReference>
<dbReference type="AlphaFoldDB" id="E3M7L0"/>
<dbReference type="InterPro" id="IPR000210">
    <property type="entry name" value="BTB/POZ_dom"/>
</dbReference>
<dbReference type="Proteomes" id="UP000008281">
    <property type="component" value="Unassembled WGS sequence"/>
</dbReference>
<dbReference type="PROSITE" id="PS50097">
    <property type="entry name" value="BTB"/>
    <property type="match status" value="1"/>
</dbReference>
<dbReference type="STRING" id="31234.E3M7L0"/>
<dbReference type="PANTHER" id="PTHR47022:SF1">
    <property type="entry name" value="BTB AND MATH DOMAIN-CONTAINING PROTEIN 36-RELATED"/>
    <property type="match status" value="1"/>
</dbReference>
<dbReference type="SMART" id="SM00225">
    <property type="entry name" value="BTB"/>
    <property type="match status" value="1"/>
</dbReference>
<dbReference type="PANTHER" id="PTHR47022">
    <property type="entry name" value="BTB AND MATH DOMAIN-CONTAINING PROTEIN 36-RELATED"/>
    <property type="match status" value="1"/>
</dbReference>
<name>E3M7L0_CAERE</name>
<dbReference type="EMBL" id="DS268427">
    <property type="protein sequence ID" value="EFO93787.1"/>
    <property type="molecule type" value="Genomic_DNA"/>
</dbReference>
<accession>E3M7L0</accession>
<dbReference type="eggNOG" id="ENOG502TFK8">
    <property type="taxonomic scope" value="Eukaryota"/>
</dbReference>
<reference evidence="2" key="1">
    <citation type="submission" date="2007-07" db="EMBL/GenBank/DDBJ databases">
        <title>PCAP assembly of the Caenorhabditis remanei genome.</title>
        <authorList>
            <consortium name="The Caenorhabditis remanei Sequencing Consortium"/>
            <person name="Wilson R.K."/>
        </authorList>
    </citation>
    <scope>NUCLEOTIDE SEQUENCE [LARGE SCALE GENOMIC DNA]</scope>
    <source>
        <strain evidence="2">PB4641</strain>
    </source>
</reference>
<dbReference type="FunCoup" id="E3M7L0">
    <property type="interactions" value="1"/>
</dbReference>
<organism evidence="3">
    <name type="scientific">Caenorhabditis remanei</name>
    <name type="common">Caenorhabditis vulgaris</name>
    <dbReference type="NCBI Taxonomy" id="31234"/>
    <lineage>
        <taxon>Eukaryota</taxon>
        <taxon>Metazoa</taxon>
        <taxon>Ecdysozoa</taxon>
        <taxon>Nematoda</taxon>
        <taxon>Chromadorea</taxon>
        <taxon>Rhabditida</taxon>
        <taxon>Rhabditina</taxon>
        <taxon>Rhabditomorpha</taxon>
        <taxon>Rhabditoidea</taxon>
        <taxon>Rhabditidae</taxon>
        <taxon>Peloderinae</taxon>
        <taxon>Caenorhabditis</taxon>
    </lineage>
</organism>
<dbReference type="InParanoid" id="E3M7L0"/>
<feature type="domain" description="BTB" evidence="1">
    <location>
        <begin position="154"/>
        <end position="220"/>
    </location>
</feature>